<dbReference type="PRINTS" id="PR01543">
    <property type="entry name" value="ANATRNSFRASE"/>
</dbReference>
<dbReference type="OMA" id="FEISNCY"/>
<keyword evidence="3" id="KW-0472">Membrane</keyword>
<organism evidence="4 5">
    <name type="scientific">Aspergillus parasiticus</name>
    <dbReference type="NCBI Taxonomy" id="5067"/>
    <lineage>
        <taxon>Eukaryota</taxon>
        <taxon>Fungi</taxon>
        <taxon>Dikarya</taxon>
        <taxon>Ascomycota</taxon>
        <taxon>Pezizomycotina</taxon>
        <taxon>Eurotiomycetes</taxon>
        <taxon>Eurotiomycetidae</taxon>
        <taxon>Eurotiales</taxon>
        <taxon>Aspergillaceae</taxon>
        <taxon>Aspergillus</taxon>
        <taxon>Aspergillus subgen. Circumdati</taxon>
    </lineage>
</organism>
<dbReference type="GO" id="GO:0016407">
    <property type="term" value="F:acetyltransferase activity"/>
    <property type="evidence" value="ECO:0007669"/>
    <property type="project" value="InterPro"/>
</dbReference>
<dbReference type="InterPro" id="IPR001447">
    <property type="entry name" value="Arylamine_N-AcTrfase"/>
</dbReference>
<dbReference type="Pfam" id="PF00797">
    <property type="entry name" value="Acetyltransf_2"/>
    <property type="match status" value="1"/>
</dbReference>
<dbReference type="VEuPathDB" id="FungiDB:BDV34DRAFT_219786"/>
<dbReference type="EMBL" id="ML734939">
    <property type="protein sequence ID" value="KAB8211184.1"/>
    <property type="molecule type" value="Genomic_DNA"/>
</dbReference>
<keyword evidence="5" id="KW-1185">Reference proteome</keyword>
<dbReference type="PANTHER" id="PTHR11786">
    <property type="entry name" value="N-HYDROXYARYLAMINE O-ACETYLTRANSFERASE"/>
    <property type="match status" value="1"/>
</dbReference>
<dbReference type="SUPFAM" id="SSF54001">
    <property type="entry name" value="Cysteine proteinases"/>
    <property type="match status" value="1"/>
</dbReference>
<keyword evidence="2 4" id="KW-0808">Transferase</keyword>
<evidence type="ECO:0000313" key="4">
    <source>
        <dbReference type="EMBL" id="KAB8211184.1"/>
    </source>
</evidence>
<protein>
    <submittedName>
        <fullName evidence="4">Arylamine N-acetyltransferase 1</fullName>
    </submittedName>
</protein>
<feature type="transmembrane region" description="Helical" evidence="3">
    <location>
        <begin position="95"/>
        <end position="120"/>
    </location>
</feature>
<proteinExistence type="inferred from homology"/>
<dbReference type="InterPro" id="IPR038765">
    <property type="entry name" value="Papain-like_cys_pep_sf"/>
</dbReference>
<accession>A0A5N6E2L7</accession>
<gene>
    <name evidence="4" type="ORF">BDV34DRAFT_219786</name>
</gene>
<keyword evidence="3" id="KW-0812">Transmembrane</keyword>
<evidence type="ECO:0000256" key="1">
    <source>
        <dbReference type="ARBA" id="ARBA00006547"/>
    </source>
</evidence>
<comment type="similarity">
    <text evidence="1 2">Belongs to the arylamine N-acetyltransferase family.</text>
</comment>
<keyword evidence="3" id="KW-1133">Transmembrane helix</keyword>
<dbReference type="Gene3D" id="3.30.2140.20">
    <property type="match status" value="1"/>
</dbReference>
<keyword evidence="2" id="KW-0012">Acyltransferase</keyword>
<evidence type="ECO:0000313" key="5">
    <source>
        <dbReference type="Proteomes" id="UP000326532"/>
    </source>
</evidence>
<name>A0A5N6E2L7_ASPPA</name>
<sequence length="304" mass="35031">MTLISSAFTGGQVDPYFERIQVPKAYIRDQYPALDLSFLSRLQGYHISAIPYENLSLHYAKDVKVSLDVAELHKKLVQRGRGDYYMENNILFHHVLLFLGFEVYLAVLATYLYLGIYLWVLREHSVNIVTLGQQRYLVDVGYRGNGPRSPLPLVEGPIHENIGTQTMRLAYEPLPGSRQRQWIYYTCSAEDQPWIHNYAFTEMESFQRDLEVMNFFTSCHSDCFLTSHLLVVKYLREGDEVYGKIVLDDDKIKKNEGGKNVLVQTYMTEKARVEALKDQFGIELTEEEQNGIQGRMSALAMSDS</sequence>
<dbReference type="Proteomes" id="UP000326532">
    <property type="component" value="Unassembled WGS sequence"/>
</dbReference>
<dbReference type="InterPro" id="IPR053710">
    <property type="entry name" value="Arylamine_NAT_domain_sf"/>
</dbReference>
<dbReference type="AlphaFoldDB" id="A0A5N6E2L7"/>
<evidence type="ECO:0000256" key="2">
    <source>
        <dbReference type="RuleBase" id="RU003452"/>
    </source>
</evidence>
<reference evidence="4 5" key="1">
    <citation type="submission" date="2019-04" db="EMBL/GenBank/DDBJ databases">
        <title>Fungal friends and foes A comparative genomics study of 23 Aspergillus species from section Flavi.</title>
        <authorList>
            <consortium name="DOE Joint Genome Institute"/>
            <person name="Kjaerbolling I."/>
            <person name="Vesth T.C."/>
            <person name="Frisvad J.C."/>
            <person name="Nybo J.L."/>
            <person name="Theobald S."/>
            <person name="Kildgaard S."/>
            <person name="Petersen T.I."/>
            <person name="Kuo A."/>
            <person name="Sato A."/>
            <person name="Lyhne E.K."/>
            <person name="Kogle M.E."/>
            <person name="Wiebenga A."/>
            <person name="Kun R.S."/>
            <person name="Lubbers R.J."/>
            <person name="Makela M.R."/>
            <person name="Barry K."/>
            <person name="Chovatia M."/>
            <person name="Clum A."/>
            <person name="Daum C."/>
            <person name="Haridas S."/>
            <person name="He G."/>
            <person name="LaButti K."/>
            <person name="Lipzen A."/>
            <person name="Mondo S."/>
            <person name="Pangilinan J."/>
            <person name="Riley R."/>
            <person name="Salamov A."/>
            <person name="Simmons B.A."/>
            <person name="Magnuson J.K."/>
            <person name="Henrissat B."/>
            <person name="Mortensen U.H."/>
            <person name="Larsen T.O."/>
            <person name="De vries R.P."/>
            <person name="Grigoriev I.V."/>
            <person name="Machida M."/>
            <person name="Baker S.E."/>
            <person name="Andersen M.R."/>
        </authorList>
    </citation>
    <scope>NUCLEOTIDE SEQUENCE [LARGE SCALE GENOMIC DNA]</scope>
    <source>
        <strain evidence="4 5">CBS 117618</strain>
    </source>
</reference>
<evidence type="ECO:0000256" key="3">
    <source>
        <dbReference type="SAM" id="Phobius"/>
    </source>
</evidence>
<dbReference type="PANTHER" id="PTHR11786:SF0">
    <property type="entry name" value="ARYLAMINE N-ACETYLTRANSFERASE 4-RELATED"/>
    <property type="match status" value="1"/>
</dbReference>